<dbReference type="AlphaFoldDB" id="A0A979G7M2"/>
<dbReference type="GO" id="GO:0003677">
    <property type="term" value="F:DNA binding"/>
    <property type="evidence" value="ECO:0007669"/>
    <property type="project" value="InterPro"/>
</dbReference>
<dbReference type="PANTHER" id="PTHR37299">
    <property type="entry name" value="TRANSCRIPTIONAL REGULATOR-RELATED"/>
    <property type="match status" value="1"/>
</dbReference>
<dbReference type="PANTHER" id="PTHR37299:SF1">
    <property type="entry name" value="STAGE 0 SPORULATION PROTEIN A HOMOLOG"/>
    <property type="match status" value="1"/>
</dbReference>
<dbReference type="PROSITE" id="PS50930">
    <property type="entry name" value="HTH_LYTTR"/>
    <property type="match status" value="1"/>
</dbReference>
<reference evidence="3" key="1">
    <citation type="submission" date="2009-08" db="EMBL/GenBank/DDBJ databases">
        <title>The complete genome of Chitinophaga pinensis DSM 2588.</title>
        <authorList>
            <consortium name="US DOE Joint Genome Institute (JGI-PGF)"/>
            <person name="Lucas S."/>
            <person name="Copeland A."/>
            <person name="Lapidus A."/>
            <person name="Glavina del Rio T."/>
            <person name="Dalin E."/>
            <person name="Tice H."/>
            <person name="Bruce D."/>
            <person name="Goodwin L."/>
            <person name="Pitluck S."/>
            <person name="Kyrpides N."/>
            <person name="Mavromatis K."/>
            <person name="Ivanova N."/>
            <person name="Mikhailova N."/>
            <person name="Sims D."/>
            <person name="Meinche L."/>
            <person name="Brettin T."/>
            <person name="Detter J.C."/>
            <person name="Han C."/>
            <person name="Larimer F."/>
            <person name="Land M."/>
            <person name="Hauser L."/>
            <person name="Markowitz V."/>
            <person name="Cheng J.-F."/>
            <person name="Hugenholtz P."/>
            <person name="Woyke T."/>
            <person name="Wu D."/>
            <person name="Spring S."/>
            <person name="Klenk H.-P."/>
            <person name="Eisen J.A."/>
        </authorList>
    </citation>
    <scope>NUCLEOTIDE SEQUENCE [LARGE SCALE GENOMIC DNA]</scope>
    <source>
        <strain evidence="3">ATCC 43595 / DSM 2588 / LMG 13176 / NBRC 15968 / NCIMB 11800 / UQM 2034</strain>
    </source>
</reference>
<evidence type="ECO:0000259" key="1">
    <source>
        <dbReference type="PROSITE" id="PS50930"/>
    </source>
</evidence>
<name>A0A979G7M2_CHIPD</name>
<evidence type="ECO:0000313" key="3">
    <source>
        <dbReference type="Proteomes" id="UP000002215"/>
    </source>
</evidence>
<organism evidence="2 3">
    <name type="scientific">Chitinophaga pinensis (strain ATCC 43595 / DSM 2588 / LMG 13176 / NBRC 15968 / NCIMB 11800 / UQM 2034)</name>
    <dbReference type="NCBI Taxonomy" id="485918"/>
    <lineage>
        <taxon>Bacteria</taxon>
        <taxon>Pseudomonadati</taxon>
        <taxon>Bacteroidota</taxon>
        <taxon>Chitinophagia</taxon>
        <taxon>Chitinophagales</taxon>
        <taxon>Chitinophagaceae</taxon>
        <taxon>Chitinophaga</taxon>
    </lineage>
</organism>
<dbReference type="InterPro" id="IPR046947">
    <property type="entry name" value="LytR-like"/>
</dbReference>
<sequence length="106" mass="12214">MAVSPREIVYVTVDANYIKLTLVNNRIIPARYSLTEFKAHLPPEDFVRTHRNYIVSIRHIDSVGRSIATERDGEKTKEGEIIMKNGHTIPLSERCKKQVFACFKQL</sequence>
<dbReference type="GO" id="GO:0000156">
    <property type="term" value="F:phosphorelay response regulator activity"/>
    <property type="evidence" value="ECO:0007669"/>
    <property type="project" value="InterPro"/>
</dbReference>
<gene>
    <name evidence="2" type="ordered locus">Cpin_4771</name>
</gene>
<dbReference type="SMART" id="SM00850">
    <property type="entry name" value="LytTR"/>
    <property type="match status" value="1"/>
</dbReference>
<dbReference type="Proteomes" id="UP000002215">
    <property type="component" value="Chromosome"/>
</dbReference>
<proteinExistence type="predicted"/>
<accession>A0A979G7M2</accession>
<dbReference type="KEGG" id="cpi:Cpin_4771"/>
<feature type="domain" description="HTH LytTR-type" evidence="1">
    <location>
        <begin position="1"/>
        <end position="63"/>
    </location>
</feature>
<reference evidence="2 3" key="2">
    <citation type="journal article" date="2010" name="Stand. Genomic Sci.">
        <title>Complete genome sequence of Chitinophaga pinensis type strain (UQM 2034).</title>
        <authorList>
            <person name="Glavina Del Rio T."/>
            <person name="Abt B."/>
            <person name="Spring S."/>
            <person name="Lapidus A."/>
            <person name="Nolan M."/>
            <person name="Tice H."/>
            <person name="Copeland A."/>
            <person name="Cheng J.F."/>
            <person name="Chen F."/>
            <person name="Bruce D."/>
            <person name="Goodwin L."/>
            <person name="Pitluck S."/>
            <person name="Ivanova N."/>
            <person name="Mavromatis K."/>
            <person name="Mikhailova N."/>
            <person name="Pati A."/>
            <person name="Chen A."/>
            <person name="Palaniappan K."/>
            <person name="Land M."/>
            <person name="Hauser L."/>
            <person name="Chang Y.J."/>
            <person name="Jeffries C.D."/>
            <person name="Chain P."/>
            <person name="Saunders E."/>
            <person name="Detter J.C."/>
            <person name="Brettin T."/>
            <person name="Rohde M."/>
            <person name="Goker M."/>
            <person name="Bristow J."/>
            <person name="Eisen J.A."/>
            <person name="Markowitz V."/>
            <person name="Hugenholtz P."/>
            <person name="Kyrpides N.C."/>
            <person name="Klenk H.P."/>
            <person name="Lucas S."/>
        </authorList>
    </citation>
    <scope>NUCLEOTIDE SEQUENCE [LARGE SCALE GENOMIC DNA]</scope>
    <source>
        <strain evidence="3">ATCC 43595 / DSM 2588 / LMG 13176 / NBRC 15968 / NCIMB 11800 / UQM 2034</strain>
    </source>
</reference>
<evidence type="ECO:0000313" key="2">
    <source>
        <dbReference type="EMBL" id="ACU62206.1"/>
    </source>
</evidence>
<dbReference type="Pfam" id="PF04397">
    <property type="entry name" value="LytTR"/>
    <property type="match status" value="1"/>
</dbReference>
<protein>
    <submittedName>
        <fullName evidence="2">Response regulator receiver protein</fullName>
    </submittedName>
</protein>
<dbReference type="Gene3D" id="2.40.50.1020">
    <property type="entry name" value="LytTr DNA-binding domain"/>
    <property type="match status" value="1"/>
</dbReference>
<dbReference type="InterPro" id="IPR007492">
    <property type="entry name" value="LytTR_DNA-bd_dom"/>
</dbReference>
<dbReference type="EMBL" id="CP001699">
    <property type="protein sequence ID" value="ACU62206.1"/>
    <property type="molecule type" value="Genomic_DNA"/>
</dbReference>